<reference evidence="1" key="1">
    <citation type="submission" date="2021-02" db="EMBL/GenBank/DDBJ databases">
        <authorList>
            <consortium name="DOE Joint Genome Institute"/>
            <person name="Ahrendt S."/>
            <person name="Looney B.P."/>
            <person name="Miyauchi S."/>
            <person name="Morin E."/>
            <person name="Drula E."/>
            <person name="Courty P.E."/>
            <person name="Chicoki N."/>
            <person name="Fauchery L."/>
            <person name="Kohler A."/>
            <person name="Kuo A."/>
            <person name="Labutti K."/>
            <person name="Pangilinan J."/>
            <person name="Lipzen A."/>
            <person name="Riley R."/>
            <person name="Andreopoulos W."/>
            <person name="He G."/>
            <person name="Johnson J."/>
            <person name="Barry K.W."/>
            <person name="Grigoriev I.V."/>
            <person name="Nagy L."/>
            <person name="Hibbett D."/>
            <person name="Henrissat B."/>
            <person name="Matheny P.B."/>
            <person name="Labbe J."/>
            <person name="Martin F."/>
        </authorList>
    </citation>
    <scope>NUCLEOTIDE SEQUENCE</scope>
    <source>
        <strain evidence="1">FP105234-sp</strain>
    </source>
</reference>
<accession>A0ACB8RX90</accession>
<protein>
    <submittedName>
        <fullName evidence="1">Uncharacterized protein</fullName>
    </submittedName>
</protein>
<evidence type="ECO:0000313" key="2">
    <source>
        <dbReference type="Proteomes" id="UP000814033"/>
    </source>
</evidence>
<comment type="caution">
    <text evidence="1">The sequence shown here is derived from an EMBL/GenBank/DDBJ whole genome shotgun (WGS) entry which is preliminary data.</text>
</comment>
<organism evidence="1 2">
    <name type="scientific">Auriscalpium vulgare</name>
    <dbReference type="NCBI Taxonomy" id="40419"/>
    <lineage>
        <taxon>Eukaryota</taxon>
        <taxon>Fungi</taxon>
        <taxon>Dikarya</taxon>
        <taxon>Basidiomycota</taxon>
        <taxon>Agaricomycotina</taxon>
        <taxon>Agaricomycetes</taxon>
        <taxon>Russulales</taxon>
        <taxon>Auriscalpiaceae</taxon>
        <taxon>Auriscalpium</taxon>
    </lineage>
</organism>
<keyword evidence="2" id="KW-1185">Reference proteome</keyword>
<evidence type="ECO:0000313" key="1">
    <source>
        <dbReference type="EMBL" id="KAI0048793.1"/>
    </source>
</evidence>
<gene>
    <name evidence="1" type="ORF">FA95DRAFT_995968</name>
</gene>
<sequence>MPPALSRKTTRGPNYEASIQAARDLLEQDENFIVVNRQRFTDNLHALVVFSLQHRDLEAPLYGVLNHILMHYCLTVNVAGAGFSTSPQSVFGTDLGLNPDEFVGLLRSWRVPDFANIFAFLSSLTSDAPTASPILAFWCEVKPSQSGDWRQIEHQSHCRRLFFFNLFQLRTQAVHAFVHYPAERHWAFMVTGFYVTAVEFENPNWKKAKEARSRRGGASQPGTDSILSLRPDDLPIKIVFLAEPLFLGSLHQLQVNPLFLSFLRKASAHSRANFQPSFLQMGTNYELPRQLKEL</sequence>
<name>A0ACB8RX90_9AGAM</name>
<reference evidence="1" key="2">
    <citation type="journal article" date="2022" name="New Phytol.">
        <title>Evolutionary transition to the ectomycorrhizal habit in the genomes of a hyperdiverse lineage of mushroom-forming fungi.</title>
        <authorList>
            <person name="Looney B."/>
            <person name="Miyauchi S."/>
            <person name="Morin E."/>
            <person name="Drula E."/>
            <person name="Courty P.E."/>
            <person name="Kohler A."/>
            <person name="Kuo A."/>
            <person name="LaButti K."/>
            <person name="Pangilinan J."/>
            <person name="Lipzen A."/>
            <person name="Riley R."/>
            <person name="Andreopoulos W."/>
            <person name="He G."/>
            <person name="Johnson J."/>
            <person name="Nolan M."/>
            <person name="Tritt A."/>
            <person name="Barry K.W."/>
            <person name="Grigoriev I.V."/>
            <person name="Nagy L.G."/>
            <person name="Hibbett D."/>
            <person name="Henrissat B."/>
            <person name="Matheny P.B."/>
            <person name="Labbe J."/>
            <person name="Martin F.M."/>
        </authorList>
    </citation>
    <scope>NUCLEOTIDE SEQUENCE</scope>
    <source>
        <strain evidence="1">FP105234-sp</strain>
    </source>
</reference>
<dbReference type="EMBL" id="MU275881">
    <property type="protein sequence ID" value="KAI0048793.1"/>
    <property type="molecule type" value="Genomic_DNA"/>
</dbReference>
<dbReference type="Proteomes" id="UP000814033">
    <property type="component" value="Unassembled WGS sequence"/>
</dbReference>
<proteinExistence type="predicted"/>